<gene>
    <name evidence="1" type="ORF">PMEA_00022876</name>
</gene>
<proteinExistence type="predicted"/>
<reference evidence="1 2" key="1">
    <citation type="submission" date="2022-05" db="EMBL/GenBank/DDBJ databases">
        <authorList>
            <consortium name="Genoscope - CEA"/>
            <person name="William W."/>
        </authorList>
    </citation>
    <scope>NUCLEOTIDE SEQUENCE [LARGE SCALE GENOMIC DNA]</scope>
</reference>
<organism evidence="1 2">
    <name type="scientific">Pocillopora meandrina</name>
    <dbReference type="NCBI Taxonomy" id="46732"/>
    <lineage>
        <taxon>Eukaryota</taxon>
        <taxon>Metazoa</taxon>
        <taxon>Cnidaria</taxon>
        <taxon>Anthozoa</taxon>
        <taxon>Hexacorallia</taxon>
        <taxon>Scleractinia</taxon>
        <taxon>Astrocoeniina</taxon>
        <taxon>Pocilloporidae</taxon>
        <taxon>Pocillopora</taxon>
    </lineage>
</organism>
<keyword evidence="2" id="KW-1185">Reference proteome</keyword>
<protein>
    <submittedName>
        <fullName evidence="1">Uncharacterized protein</fullName>
    </submittedName>
</protein>
<comment type="caution">
    <text evidence="1">The sequence shown here is derived from an EMBL/GenBank/DDBJ whole genome shotgun (WGS) entry which is preliminary data.</text>
</comment>
<evidence type="ECO:0000313" key="2">
    <source>
        <dbReference type="Proteomes" id="UP001159428"/>
    </source>
</evidence>
<evidence type="ECO:0000313" key="1">
    <source>
        <dbReference type="EMBL" id="CAH3146200.1"/>
    </source>
</evidence>
<sequence length="134" mass="14957">MSLGRLKHADSALLLKCRRLRSLSLFSIKCNMAEPDEPSNDFVEFVIVKRSSSSSSPEAILLYESTNRTFTAQAGFLVSDLREHNGRHLSIITTAGNTVGIKRGKRGDVHRRYTIENDGFQLAVTRTYLPNSSI</sequence>
<dbReference type="EMBL" id="CALNXJ010000041">
    <property type="protein sequence ID" value="CAH3146200.1"/>
    <property type="molecule type" value="Genomic_DNA"/>
</dbReference>
<dbReference type="Proteomes" id="UP001159428">
    <property type="component" value="Unassembled WGS sequence"/>
</dbReference>
<accession>A0AAU9XFP3</accession>
<dbReference type="AlphaFoldDB" id="A0AAU9XFP3"/>
<name>A0AAU9XFP3_9CNID</name>